<evidence type="ECO:0000313" key="2">
    <source>
        <dbReference type="Proteomes" id="UP001272242"/>
    </source>
</evidence>
<sequence length="229" mass="26317">MTEAEWLALHALGNVCPLSWLRSTPNERRIFLFLDAYLPVFMFDTFCPACKQLLPLFTQQAEYGLTADEWRDARNSEHHEGNCATKTVFGCAQNYVRGIIAPGEFWNCLWGLRDEMIWRAKQSSREGHRDWLKRYRAERDHVDREGLRLLKDISGNPFQPATLLPSWRTDTALALARQMYESRDFSTMPVLADALQDAGCDNAEVLGHCRDPQGLHVRGYWVVDAVLGR</sequence>
<gene>
    <name evidence="1" type="ORF">R5W23_001821</name>
</gene>
<proteinExistence type="predicted"/>
<dbReference type="RefSeq" id="WP_320687123.1">
    <property type="nucleotide sequence ID" value="NZ_JAXBLV010000180.1"/>
</dbReference>
<accession>A0ABU5F166</accession>
<keyword evidence="2" id="KW-1185">Reference proteome</keyword>
<protein>
    <submittedName>
        <fullName evidence="1">Uncharacterized protein</fullName>
    </submittedName>
</protein>
<comment type="caution">
    <text evidence="1">The sequence shown here is derived from an EMBL/GenBank/DDBJ whole genome shotgun (WGS) entry which is preliminary data.</text>
</comment>
<organism evidence="1 2">
    <name type="scientific">Gemmata algarum</name>
    <dbReference type="NCBI Taxonomy" id="2975278"/>
    <lineage>
        <taxon>Bacteria</taxon>
        <taxon>Pseudomonadati</taxon>
        <taxon>Planctomycetota</taxon>
        <taxon>Planctomycetia</taxon>
        <taxon>Gemmatales</taxon>
        <taxon>Gemmataceae</taxon>
        <taxon>Gemmata</taxon>
    </lineage>
</organism>
<dbReference type="Proteomes" id="UP001272242">
    <property type="component" value="Unassembled WGS sequence"/>
</dbReference>
<reference evidence="2" key="1">
    <citation type="journal article" date="2023" name="Mar. Drugs">
        <title>Gemmata algarum, a Novel Planctomycete Isolated from an Algal Mat, Displays Antimicrobial Activity.</title>
        <authorList>
            <person name="Kumar G."/>
            <person name="Kallscheuer N."/>
            <person name="Kashif M."/>
            <person name="Ahamad S."/>
            <person name="Jagadeeshwari U."/>
            <person name="Pannikurungottu S."/>
            <person name="Haufschild T."/>
            <person name="Kabuu M."/>
            <person name="Sasikala C."/>
            <person name="Jogler C."/>
            <person name="Ramana C."/>
        </authorList>
    </citation>
    <scope>NUCLEOTIDE SEQUENCE [LARGE SCALE GENOMIC DNA]</scope>
    <source>
        <strain evidence="2">JC673</strain>
    </source>
</reference>
<dbReference type="EMBL" id="JAXBLV010000180">
    <property type="protein sequence ID" value="MDY3560577.1"/>
    <property type="molecule type" value="Genomic_DNA"/>
</dbReference>
<evidence type="ECO:0000313" key="1">
    <source>
        <dbReference type="EMBL" id="MDY3560577.1"/>
    </source>
</evidence>
<name>A0ABU5F166_9BACT</name>